<sequence>MEKSICETFTNWKGRKESTYSNIFTGYLVAIKVLKGVIVFRINQHITSIQSKYNILDEKSRHKSGQPRGHTAPSTFERRIRRPSLDRNGIFSGVNPVEWIKIHFKSRFKVGTDKKFNVFNTEVSK</sequence>
<protein>
    <submittedName>
        <fullName evidence="2">Uncharacterized protein</fullName>
    </submittedName>
</protein>
<reference evidence="2 3" key="1">
    <citation type="journal article" date="2021" name="BMC Biol.">
        <title>Horizontally acquired antibacterial genes associated with adaptive radiation of ladybird beetles.</title>
        <authorList>
            <person name="Li H.S."/>
            <person name="Tang X.F."/>
            <person name="Huang Y.H."/>
            <person name="Xu Z.Y."/>
            <person name="Chen M.L."/>
            <person name="Du X.Y."/>
            <person name="Qiu B.Y."/>
            <person name="Chen P.T."/>
            <person name="Zhang W."/>
            <person name="Slipinski A."/>
            <person name="Escalona H.E."/>
            <person name="Waterhouse R.M."/>
            <person name="Zwick A."/>
            <person name="Pang H."/>
        </authorList>
    </citation>
    <scope>NUCLEOTIDE SEQUENCE [LARGE SCALE GENOMIC DNA]</scope>
    <source>
        <strain evidence="2">SYSU2018</strain>
    </source>
</reference>
<dbReference type="EMBL" id="JABFTP020000186">
    <property type="protein sequence ID" value="KAL3289695.1"/>
    <property type="molecule type" value="Genomic_DNA"/>
</dbReference>
<dbReference type="Proteomes" id="UP001516400">
    <property type="component" value="Unassembled WGS sequence"/>
</dbReference>
<evidence type="ECO:0000313" key="2">
    <source>
        <dbReference type="EMBL" id="KAL3289695.1"/>
    </source>
</evidence>
<name>A0ABD2PFK9_9CUCU</name>
<comment type="caution">
    <text evidence="2">The sequence shown here is derived from an EMBL/GenBank/DDBJ whole genome shotgun (WGS) entry which is preliminary data.</text>
</comment>
<accession>A0ABD2PFK9</accession>
<evidence type="ECO:0000256" key="1">
    <source>
        <dbReference type="SAM" id="MobiDB-lite"/>
    </source>
</evidence>
<dbReference type="AlphaFoldDB" id="A0ABD2PFK9"/>
<organism evidence="2 3">
    <name type="scientific">Cryptolaemus montrouzieri</name>
    <dbReference type="NCBI Taxonomy" id="559131"/>
    <lineage>
        <taxon>Eukaryota</taxon>
        <taxon>Metazoa</taxon>
        <taxon>Ecdysozoa</taxon>
        <taxon>Arthropoda</taxon>
        <taxon>Hexapoda</taxon>
        <taxon>Insecta</taxon>
        <taxon>Pterygota</taxon>
        <taxon>Neoptera</taxon>
        <taxon>Endopterygota</taxon>
        <taxon>Coleoptera</taxon>
        <taxon>Polyphaga</taxon>
        <taxon>Cucujiformia</taxon>
        <taxon>Coccinelloidea</taxon>
        <taxon>Coccinellidae</taxon>
        <taxon>Scymninae</taxon>
        <taxon>Scymnini</taxon>
        <taxon>Cryptolaemus</taxon>
    </lineage>
</organism>
<gene>
    <name evidence="2" type="ORF">HHI36_023096</name>
</gene>
<evidence type="ECO:0000313" key="3">
    <source>
        <dbReference type="Proteomes" id="UP001516400"/>
    </source>
</evidence>
<feature type="region of interest" description="Disordered" evidence="1">
    <location>
        <begin position="58"/>
        <end position="79"/>
    </location>
</feature>
<proteinExistence type="predicted"/>
<keyword evidence="3" id="KW-1185">Reference proteome</keyword>